<sequence>MHDRESSTQDSNDVSAHRRTFLTTGASAGVTALVGCLFPASTSGGNVPPAGPTNDSTNATSGNFRAIDPKQWRGEFQNVVNMAKAGADPTGEQDVSPVIQREIGSDTLLYFPPGRYKMNSQVRRVGLRNIGIIGQNATLAHGRVDAIHGFDVTAGEFHGPAQHFKIGIPDDPHRGKFVFGGFTLDWRGKNQGMQVLNHHTAGTSEIRSLRQVGMHSLGCQGPLRVNPATEAARARVHNVDFRFGGLTYQKTINTRNTYDGGPYAGRSWATSGITMHPTTQGYLRVENSLFGGWPDNGIYVKGGHPGEGDGTVDVVNCVAANSQASNIRIGGDGSRIHNCVVVTDRSFGDEFYSEQRPIRLDDGTCKVSNTKIVQTKPTGWSLTIQHAVEKAVVKNVEVTIKETPMTALVVDDGVGQATVQDFVINTPGWKATKAQVIRNGGATLTNVFLDGEQVV</sequence>
<feature type="compositionally biased region" description="Polar residues" evidence="1">
    <location>
        <begin position="53"/>
        <end position="63"/>
    </location>
</feature>
<feature type="region of interest" description="Disordered" evidence="1">
    <location>
        <begin position="44"/>
        <end position="64"/>
    </location>
</feature>
<dbReference type="AlphaFoldDB" id="A0A1N7FDI2"/>
<dbReference type="EMBL" id="FTNO01000008">
    <property type="protein sequence ID" value="SIR98354.1"/>
    <property type="molecule type" value="Genomic_DNA"/>
</dbReference>
<proteinExistence type="predicted"/>
<evidence type="ECO:0000256" key="1">
    <source>
        <dbReference type="SAM" id="MobiDB-lite"/>
    </source>
</evidence>
<reference evidence="3" key="1">
    <citation type="submission" date="2017-01" db="EMBL/GenBank/DDBJ databases">
        <authorList>
            <person name="Varghese N."/>
            <person name="Submissions S."/>
        </authorList>
    </citation>
    <scope>NUCLEOTIDE SEQUENCE [LARGE SCALE GENOMIC DNA]</scope>
    <source>
        <strain evidence="3">CGMCC 1.7737</strain>
    </source>
</reference>
<dbReference type="SUPFAM" id="SSF51126">
    <property type="entry name" value="Pectin lyase-like"/>
    <property type="match status" value="1"/>
</dbReference>
<dbReference type="PROSITE" id="PS51318">
    <property type="entry name" value="TAT"/>
    <property type="match status" value="1"/>
</dbReference>
<dbReference type="Proteomes" id="UP000186914">
    <property type="component" value="Unassembled WGS sequence"/>
</dbReference>
<name>A0A1N7FDI2_9EURY</name>
<gene>
    <name evidence="2" type="ORF">SAMN05421858_4971</name>
</gene>
<dbReference type="InterPro" id="IPR012334">
    <property type="entry name" value="Pectin_lyas_fold"/>
</dbReference>
<keyword evidence="3" id="KW-1185">Reference proteome</keyword>
<evidence type="ECO:0000313" key="2">
    <source>
        <dbReference type="EMBL" id="SIR98354.1"/>
    </source>
</evidence>
<dbReference type="InterPro" id="IPR006311">
    <property type="entry name" value="TAT_signal"/>
</dbReference>
<dbReference type="InterPro" id="IPR011050">
    <property type="entry name" value="Pectin_lyase_fold/virulence"/>
</dbReference>
<evidence type="ECO:0000313" key="3">
    <source>
        <dbReference type="Proteomes" id="UP000186914"/>
    </source>
</evidence>
<protein>
    <recommendedName>
        <fullName evidence="4">Right handed beta helix region</fullName>
    </recommendedName>
</protein>
<accession>A0A1N7FDI2</accession>
<dbReference type="Gene3D" id="2.160.20.10">
    <property type="entry name" value="Single-stranded right-handed beta-helix, Pectin lyase-like"/>
    <property type="match status" value="1"/>
</dbReference>
<organism evidence="2 3">
    <name type="scientific">Haladaptatus litoreus</name>
    <dbReference type="NCBI Taxonomy" id="553468"/>
    <lineage>
        <taxon>Archaea</taxon>
        <taxon>Methanobacteriati</taxon>
        <taxon>Methanobacteriota</taxon>
        <taxon>Stenosarchaea group</taxon>
        <taxon>Halobacteria</taxon>
        <taxon>Halobacteriales</taxon>
        <taxon>Haladaptataceae</taxon>
        <taxon>Haladaptatus</taxon>
    </lineage>
</organism>
<evidence type="ECO:0008006" key="4">
    <source>
        <dbReference type="Google" id="ProtNLM"/>
    </source>
</evidence>